<feature type="transmembrane region" description="Helical" evidence="1">
    <location>
        <begin position="12"/>
        <end position="30"/>
    </location>
</feature>
<protein>
    <recommendedName>
        <fullName evidence="4">DUF3971 domain-containing protein</fullName>
    </recommendedName>
</protein>
<evidence type="ECO:0000313" key="2">
    <source>
        <dbReference type="EMBL" id="OZV68557.1"/>
    </source>
</evidence>
<evidence type="ECO:0000313" key="3">
    <source>
        <dbReference type="Proteomes" id="UP000216840"/>
    </source>
</evidence>
<sequence>MFIIHSKLIKKAAILLGVLLILGLILHWFIVQKVESTLKTALPDEIALNYEDIEVSTLGRSLSLDNVSFTLKDSTNAQELANFTIERIDFKNFGIIDYLSNKTIALNYVGISNANGYIKLPNSLAKDNNNMVKPTLFDKVSIGEIELAHITMQLKDQETDSVRALMTDLNLKVNAVQANAKDDTINLSYNSYTIATDSIVLTLGPFNNLSIKSVNGTQDSTIIASAELKTKFEPGELRNHIRHEMDYYDVKIEDIAIIDIPKTLNREKSPLNLGKVIVNNPNAFIYRDKLLADDLKAKPMLSEMIRHIPFNFTIPSFEINNATLTYKERVHAYNDGGALSFENTFISIPNLSNTADYQPVSIEMRANLIESGEVKASWQFDVLNQNDDFTFSADVSHINLESINSFSQPNFNTEMEGHIDKLYYNISGNKRTSHIDIKAKYSDIKISILDKTHKSRNKFFSSVANIIVHKNSKNKKSDFKEAKANVERDITKSNINYIFHNVKTGLTKIFI</sequence>
<organism evidence="2 3">
    <name type="scientific">Winogradskyella aurantia</name>
    <dbReference type="NCBI Taxonomy" id="1915063"/>
    <lineage>
        <taxon>Bacteria</taxon>
        <taxon>Pseudomonadati</taxon>
        <taxon>Bacteroidota</taxon>
        <taxon>Flavobacteriia</taxon>
        <taxon>Flavobacteriales</taxon>
        <taxon>Flavobacteriaceae</taxon>
        <taxon>Winogradskyella</taxon>
    </lineage>
</organism>
<keyword evidence="1" id="KW-0472">Membrane</keyword>
<evidence type="ECO:0008006" key="4">
    <source>
        <dbReference type="Google" id="ProtNLM"/>
    </source>
</evidence>
<evidence type="ECO:0000256" key="1">
    <source>
        <dbReference type="SAM" id="Phobius"/>
    </source>
</evidence>
<keyword evidence="1" id="KW-0812">Transmembrane</keyword>
<accession>A0A265UU01</accession>
<dbReference type="OrthoDB" id="1412480at2"/>
<name>A0A265UU01_9FLAO</name>
<comment type="caution">
    <text evidence="2">The sequence shown here is derived from an EMBL/GenBank/DDBJ whole genome shotgun (WGS) entry which is preliminary data.</text>
</comment>
<dbReference type="Proteomes" id="UP000216840">
    <property type="component" value="Unassembled WGS sequence"/>
</dbReference>
<dbReference type="RefSeq" id="WP_094968322.1">
    <property type="nucleotide sequence ID" value="NZ_NGJN01000004.1"/>
</dbReference>
<dbReference type="AlphaFoldDB" id="A0A265UU01"/>
<reference evidence="2 3" key="1">
    <citation type="submission" date="2017-05" db="EMBL/GenBank/DDBJ databases">
        <title>The draft genome sequence of Idiomarina salinarum WNB302.</title>
        <authorList>
            <person name="Sun Y."/>
            <person name="Chen B."/>
            <person name="Du Z."/>
        </authorList>
    </citation>
    <scope>NUCLEOTIDE SEQUENCE [LARGE SCALE GENOMIC DNA]</scope>
    <source>
        <strain evidence="2 3">WNB302</strain>
    </source>
</reference>
<keyword evidence="3" id="KW-1185">Reference proteome</keyword>
<gene>
    <name evidence="2" type="ORF">CA834_08775</name>
</gene>
<proteinExistence type="predicted"/>
<dbReference type="EMBL" id="NGJN01000004">
    <property type="protein sequence ID" value="OZV68557.1"/>
    <property type="molecule type" value="Genomic_DNA"/>
</dbReference>
<keyword evidence="1" id="KW-1133">Transmembrane helix</keyword>